<dbReference type="Proteomes" id="UP000885863">
    <property type="component" value="Unassembled WGS sequence"/>
</dbReference>
<keyword evidence="3" id="KW-0408">Iron</keyword>
<feature type="domain" description="F420-non-reducing hydrogenase iron-sulfur subunit D" evidence="5">
    <location>
        <begin position="10"/>
        <end position="132"/>
    </location>
</feature>
<dbReference type="STRING" id="1839936.SBU_000221"/>
<accession>A0A1F2P6T8</accession>
<reference evidence="8 9" key="1">
    <citation type="submission" date="2016-05" db="EMBL/GenBank/DDBJ databases">
        <title>Microbial consortia oxidize butane by reversing methanogenesis.</title>
        <authorList>
            <person name="Laso-Perez R."/>
            <person name="Richter M."/>
            <person name="Wegener G."/>
            <person name="Musat F."/>
        </authorList>
    </citation>
    <scope>NUCLEOTIDE SEQUENCE [LARGE SCALE GENOMIC DNA]</scope>
    <source>
        <strain evidence="8">BOX1</strain>
    </source>
</reference>
<dbReference type="AlphaFoldDB" id="A0A1F2P6T8"/>
<gene>
    <name evidence="6" type="ORF">ENG09_03075</name>
    <name evidence="7" type="ORF">ENI32_05070</name>
    <name evidence="8" type="ORF">SBU_000221</name>
</gene>
<reference evidence="6" key="2">
    <citation type="journal article" date="2020" name="mSystems">
        <title>Genome- and Community-Level Interaction Insights into Carbon Utilization and Element Cycling Functions of Hydrothermarchaeota in Hydrothermal Sediment.</title>
        <authorList>
            <person name="Zhou Z."/>
            <person name="Liu Y."/>
            <person name="Xu W."/>
            <person name="Pan J."/>
            <person name="Luo Z.H."/>
            <person name="Li M."/>
        </authorList>
    </citation>
    <scope>NUCLEOTIDE SEQUENCE [LARGE SCALE GENOMIC DNA]</scope>
    <source>
        <strain evidence="6">HyVt-185</strain>
        <strain evidence="7">HyVt-386</strain>
    </source>
</reference>
<dbReference type="EMBL" id="DQZR01000129">
    <property type="protein sequence ID" value="HDM36223.1"/>
    <property type="molecule type" value="Genomic_DNA"/>
</dbReference>
<evidence type="ECO:0000256" key="2">
    <source>
        <dbReference type="ARBA" id="ARBA00023002"/>
    </source>
</evidence>
<keyword evidence="2" id="KW-0560">Oxidoreductase</keyword>
<evidence type="ECO:0000313" key="6">
    <source>
        <dbReference type="EMBL" id="HDM36223.1"/>
    </source>
</evidence>
<sequence>MAIERWEPKILAFCCNWCSYAGADVAGVERRQMPPSFRIIRVMCSGSVDPCWVLEAFLEGADGVLITGCHPGECHYLNTNYHTARRYRLLRIFIEELGLEPDRLRLEWISATEGIKFAEVIRDMTEKIRALGPSRLGPER</sequence>
<dbReference type="Pfam" id="PF02662">
    <property type="entry name" value="FlpD"/>
    <property type="match status" value="1"/>
</dbReference>
<name>A0A1F2P6T8_9EURY</name>
<dbReference type="Proteomes" id="UP000185779">
    <property type="component" value="Unassembled WGS sequence"/>
</dbReference>
<comment type="caution">
    <text evidence="8">The sequence shown here is derived from an EMBL/GenBank/DDBJ whole genome shotgun (WGS) entry which is preliminary data.</text>
</comment>
<evidence type="ECO:0000256" key="4">
    <source>
        <dbReference type="ARBA" id="ARBA00023014"/>
    </source>
</evidence>
<dbReference type="EMBL" id="LYOR01000001">
    <property type="protein sequence ID" value="OFV66928.1"/>
    <property type="molecule type" value="Genomic_DNA"/>
</dbReference>
<proteinExistence type="predicted"/>
<dbReference type="Proteomes" id="UP000885936">
    <property type="component" value="Unassembled WGS sequence"/>
</dbReference>
<dbReference type="GO" id="GO:0046872">
    <property type="term" value="F:metal ion binding"/>
    <property type="evidence" value="ECO:0007669"/>
    <property type="project" value="UniProtKB-KW"/>
</dbReference>
<evidence type="ECO:0000256" key="1">
    <source>
        <dbReference type="ARBA" id="ARBA00022723"/>
    </source>
</evidence>
<dbReference type="PATRIC" id="fig|1839936.3.peg.222"/>
<keyword evidence="1" id="KW-0479">Metal-binding</keyword>
<keyword evidence="9" id="KW-1185">Reference proteome</keyword>
<evidence type="ECO:0000259" key="5">
    <source>
        <dbReference type="Pfam" id="PF02662"/>
    </source>
</evidence>
<protein>
    <submittedName>
        <fullName evidence="8">Coenzyme F420-reducing hydrogenase, delta subunit</fullName>
    </submittedName>
    <submittedName>
        <fullName evidence="6">Hydrogenase iron-sulfur subunit</fullName>
    </submittedName>
</protein>
<evidence type="ECO:0000313" key="7">
    <source>
        <dbReference type="EMBL" id="HEC57236.1"/>
    </source>
</evidence>
<organism evidence="8 9">
    <name type="scientific">Candidatus Syntropharchaeum butanivorans</name>
    <dbReference type="NCBI Taxonomy" id="1839936"/>
    <lineage>
        <taxon>Archaea</taxon>
        <taxon>Methanobacteriati</taxon>
        <taxon>Methanobacteriota</taxon>
        <taxon>Stenosarchaea group</taxon>
        <taxon>Methanomicrobia</taxon>
        <taxon>Methanosarcinales</taxon>
        <taxon>ANME-2 cluster</taxon>
        <taxon>Candidatus Syntropharchaeum</taxon>
    </lineage>
</organism>
<evidence type="ECO:0000256" key="3">
    <source>
        <dbReference type="ARBA" id="ARBA00023004"/>
    </source>
</evidence>
<evidence type="ECO:0000313" key="8">
    <source>
        <dbReference type="EMBL" id="OFV66928.1"/>
    </source>
</evidence>
<dbReference type="GO" id="GO:0051536">
    <property type="term" value="F:iron-sulfur cluster binding"/>
    <property type="evidence" value="ECO:0007669"/>
    <property type="project" value="UniProtKB-KW"/>
</dbReference>
<dbReference type="InterPro" id="IPR003813">
    <property type="entry name" value="MvhD/FlpD"/>
</dbReference>
<dbReference type="EMBL" id="DRIE01000088">
    <property type="protein sequence ID" value="HEC57236.1"/>
    <property type="molecule type" value="Genomic_DNA"/>
</dbReference>
<keyword evidence="4" id="KW-0411">Iron-sulfur</keyword>
<evidence type="ECO:0000313" key="9">
    <source>
        <dbReference type="Proteomes" id="UP000185779"/>
    </source>
</evidence>
<dbReference type="GO" id="GO:0016491">
    <property type="term" value="F:oxidoreductase activity"/>
    <property type="evidence" value="ECO:0007669"/>
    <property type="project" value="UniProtKB-KW"/>
</dbReference>